<dbReference type="InParanoid" id="I1C5F5"/>
<evidence type="ECO:0000313" key="3">
    <source>
        <dbReference type="Proteomes" id="UP000009138"/>
    </source>
</evidence>
<gene>
    <name evidence="2" type="ORF">RO3G_08390</name>
</gene>
<organism evidence="2 3">
    <name type="scientific">Rhizopus delemar (strain RA 99-880 / ATCC MYA-4621 / FGSC 9543 / NRRL 43880)</name>
    <name type="common">Mucormycosis agent</name>
    <name type="synonym">Rhizopus arrhizus var. delemar</name>
    <dbReference type="NCBI Taxonomy" id="246409"/>
    <lineage>
        <taxon>Eukaryota</taxon>
        <taxon>Fungi</taxon>
        <taxon>Fungi incertae sedis</taxon>
        <taxon>Mucoromycota</taxon>
        <taxon>Mucoromycotina</taxon>
        <taxon>Mucoromycetes</taxon>
        <taxon>Mucorales</taxon>
        <taxon>Mucorineae</taxon>
        <taxon>Rhizopodaceae</taxon>
        <taxon>Rhizopus</taxon>
    </lineage>
</organism>
<keyword evidence="1" id="KW-0812">Transmembrane</keyword>
<keyword evidence="1" id="KW-1133">Transmembrane helix</keyword>
<dbReference type="EMBL" id="CH476737">
    <property type="protein sequence ID" value="EIE83685.1"/>
    <property type="molecule type" value="Genomic_DNA"/>
</dbReference>
<reference evidence="2 3" key="1">
    <citation type="journal article" date="2009" name="PLoS Genet.">
        <title>Genomic analysis of the basal lineage fungus Rhizopus oryzae reveals a whole-genome duplication.</title>
        <authorList>
            <person name="Ma L.-J."/>
            <person name="Ibrahim A.S."/>
            <person name="Skory C."/>
            <person name="Grabherr M.G."/>
            <person name="Burger G."/>
            <person name="Butler M."/>
            <person name="Elias M."/>
            <person name="Idnurm A."/>
            <person name="Lang B.F."/>
            <person name="Sone T."/>
            <person name="Abe A."/>
            <person name="Calvo S.E."/>
            <person name="Corrochano L.M."/>
            <person name="Engels R."/>
            <person name="Fu J."/>
            <person name="Hansberg W."/>
            <person name="Kim J.-M."/>
            <person name="Kodira C.D."/>
            <person name="Koehrsen M.J."/>
            <person name="Liu B."/>
            <person name="Miranda-Saavedra D."/>
            <person name="O'Leary S."/>
            <person name="Ortiz-Castellanos L."/>
            <person name="Poulter R."/>
            <person name="Rodriguez-Romero J."/>
            <person name="Ruiz-Herrera J."/>
            <person name="Shen Y.-Q."/>
            <person name="Zeng Q."/>
            <person name="Galagan J."/>
            <person name="Birren B.W."/>
            <person name="Cuomo C.A."/>
            <person name="Wickes B.L."/>
        </authorList>
    </citation>
    <scope>NUCLEOTIDE SEQUENCE [LARGE SCALE GENOMIC DNA]</scope>
    <source>
        <strain evidence="3">RA 99-880 / ATCC MYA-4621 / FGSC 9543 / NRRL 43880</strain>
    </source>
</reference>
<dbReference type="GeneID" id="93615361"/>
<keyword evidence="3" id="KW-1185">Reference proteome</keyword>
<keyword evidence="1" id="KW-0472">Membrane</keyword>
<dbReference type="VEuPathDB" id="FungiDB:RO3G_08390"/>
<feature type="transmembrane region" description="Helical" evidence="1">
    <location>
        <begin position="7"/>
        <end position="28"/>
    </location>
</feature>
<name>I1C5F5_RHIO9</name>
<proteinExistence type="predicted"/>
<dbReference type="Proteomes" id="UP000009138">
    <property type="component" value="Unassembled WGS sequence"/>
</dbReference>
<feature type="transmembrane region" description="Helical" evidence="1">
    <location>
        <begin position="84"/>
        <end position="105"/>
    </location>
</feature>
<evidence type="ECO:0000313" key="2">
    <source>
        <dbReference type="EMBL" id="EIE83685.1"/>
    </source>
</evidence>
<evidence type="ECO:0000256" key="1">
    <source>
        <dbReference type="SAM" id="Phobius"/>
    </source>
</evidence>
<protein>
    <submittedName>
        <fullName evidence="2">Uncharacterized protein</fullName>
    </submittedName>
</protein>
<dbReference type="RefSeq" id="XP_067519081.1">
    <property type="nucleotide sequence ID" value="XM_067662980.1"/>
</dbReference>
<sequence>MTQNAFTSLISLPVVNIPMLFVVVMSLLKKVEIIGLQLLREQFETLNHYKRQVSRNKCMNLLEKRFVLDDIAYSSEVLTVNNDLSSSIILVNLLLCFVESLLITFK</sequence>
<accession>I1C5F5</accession>
<dbReference type="AlphaFoldDB" id="I1C5F5"/>